<feature type="repeat" description="ANK" evidence="2">
    <location>
        <begin position="634"/>
        <end position="666"/>
    </location>
</feature>
<evidence type="ECO:0000313" key="5">
    <source>
        <dbReference type="Proteomes" id="UP001392437"/>
    </source>
</evidence>
<comment type="caution">
    <text evidence="4">The sequence shown here is derived from an EMBL/GenBank/DDBJ whole genome shotgun (WGS) entry which is preliminary data.</text>
</comment>
<dbReference type="Gene3D" id="3.40.50.300">
    <property type="entry name" value="P-loop containing nucleotide triphosphate hydrolases"/>
    <property type="match status" value="1"/>
</dbReference>
<dbReference type="Proteomes" id="UP001392437">
    <property type="component" value="Unassembled WGS sequence"/>
</dbReference>
<reference evidence="4 5" key="1">
    <citation type="submission" date="2023-01" db="EMBL/GenBank/DDBJ databases">
        <title>Analysis of 21 Apiospora genomes using comparative genomics revels a genus with tremendous synthesis potential of carbohydrate active enzymes and secondary metabolites.</title>
        <authorList>
            <person name="Sorensen T."/>
        </authorList>
    </citation>
    <scope>NUCLEOTIDE SEQUENCE [LARGE SCALE GENOMIC DNA]</scope>
    <source>
        <strain evidence="4 5">CBS 117206</strain>
    </source>
</reference>
<dbReference type="AlphaFoldDB" id="A0AAW0Q7Q6"/>
<dbReference type="InterPro" id="IPR002110">
    <property type="entry name" value="Ankyrin_rpt"/>
</dbReference>
<sequence>MAAAAYTKQLLNRIPPTKVADQRKLSELLTDVSTTYKNVMYNKSVLDRKEDRELTPLDYGPQHSDYLRRRQSGTGQWLLDSEEYQTWLGTRQRTLFCPGMPGAGKTILASTVINDLEQRLPDSNTLPIAYIYCNYKRKDEQKIEDLVASLLKQFAQVGSFLPVAVKQLYDQHVHRRTRPTLDEISKALRSIIPKHSRVFVVVDALDECQTLDDCRARFLSTLFDLQAQSKINIFVTSREIPVINEKFKDSPRLEVRASDIDIRRYVEGHMSELEAVQTAKDNLKDDIISKVIEAVQGMFLLAQLYLESLKDKDTERAIRKALKGMVSKAPSDTLYNTAYEDAMQRIESQLPGQVRRAKQVLAWITCAKRQLHKLELQHALGVELDESTLDPENCPHIKHLVSVCAGLVTVDEQSGIIRLVHCTTHDYFDSTKARWFPDAEREITAICTKYLSFDSFATGHCETDKEVEKRLAEHHLYNYAAHNWGLHARTANADDLVMSFLSKSEQVDAACQVLLARWILLKGVSYEYEGYCRRFQRGPALRLAAHFGLGRAVQILADGDSVNVKNSTGKSSLHLASAAGYFEVAKLLVEKDEDVEAVDHDGWTPLHMASSNGRLEVAKLLIQSGADTNAATNGRLTPLCVASYSGHLEAVKLLLQHGADSTRPAQTGLLPLHTSLRHGRIDIVRLLLNEDTESCLEDSFRRSRHFYAVCGGLEAFNLLHCREMHINKRDHYGCTLLSVAVRFGHEELMSQLLAIPDIDCTLMDNFGQSTLWWARKQGYIGIAERLLEHARERSQDLAETEVELGQSASFGGRSGFCDVCFANVSGSWYYCTDCYVGALCICLECRELGAHCLVETHILCSYEDRR</sequence>
<dbReference type="Gene3D" id="1.25.40.20">
    <property type="entry name" value="Ankyrin repeat-containing domain"/>
    <property type="match status" value="1"/>
</dbReference>
<dbReference type="InterPro" id="IPR056884">
    <property type="entry name" value="NPHP3-like_N"/>
</dbReference>
<evidence type="ECO:0000313" key="4">
    <source>
        <dbReference type="EMBL" id="KAK8095968.1"/>
    </source>
</evidence>
<keyword evidence="1" id="KW-0677">Repeat</keyword>
<gene>
    <name evidence="4" type="ORF">PG999_013990</name>
</gene>
<dbReference type="PANTHER" id="PTHR10039">
    <property type="entry name" value="AMELOGENIN"/>
    <property type="match status" value="1"/>
</dbReference>
<dbReference type="Pfam" id="PF24883">
    <property type="entry name" value="NPHP3_N"/>
    <property type="match status" value="1"/>
</dbReference>
<dbReference type="PRINTS" id="PR01415">
    <property type="entry name" value="ANKYRIN"/>
</dbReference>
<dbReference type="InterPro" id="IPR036770">
    <property type="entry name" value="Ankyrin_rpt-contain_sf"/>
</dbReference>
<feature type="repeat" description="ANK" evidence="2">
    <location>
        <begin position="667"/>
        <end position="699"/>
    </location>
</feature>
<dbReference type="InterPro" id="IPR027417">
    <property type="entry name" value="P-loop_NTPase"/>
</dbReference>
<evidence type="ECO:0000256" key="1">
    <source>
        <dbReference type="ARBA" id="ARBA00022737"/>
    </source>
</evidence>
<feature type="repeat" description="ANK" evidence="2">
    <location>
        <begin position="601"/>
        <end position="633"/>
    </location>
</feature>
<dbReference type="PROSITE" id="PS50837">
    <property type="entry name" value="NACHT"/>
    <property type="match status" value="1"/>
</dbReference>
<evidence type="ECO:0000256" key="2">
    <source>
        <dbReference type="PROSITE-ProRule" id="PRU00023"/>
    </source>
</evidence>
<organism evidence="4 5">
    <name type="scientific">Apiospora kogelbergensis</name>
    <dbReference type="NCBI Taxonomy" id="1337665"/>
    <lineage>
        <taxon>Eukaryota</taxon>
        <taxon>Fungi</taxon>
        <taxon>Dikarya</taxon>
        <taxon>Ascomycota</taxon>
        <taxon>Pezizomycotina</taxon>
        <taxon>Sordariomycetes</taxon>
        <taxon>Xylariomycetidae</taxon>
        <taxon>Amphisphaeriales</taxon>
        <taxon>Apiosporaceae</taxon>
        <taxon>Apiospora</taxon>
    </lineage>
</organism>
<keyword evidence="2" id="KW-0040">ANK repeat</keyword>
<evidence type="ECO:0000259" key="3">
    <source>
        <dbReference type="PROSITE" id="PS50837"/>
    </source>
</evidence>
<dbReference type="PROSITE" id="PS50297">
    <property type="entry name" value="ANK_REP_REGION"/>
    <property type="match status" value="4"/>
</dbReference>
<dbReference type="PROSITE" id="PS50088">
    <property type="entry name" value="ANK_REPEAT"/>
    <property type="match status" value="4"/>
</dbReference>
<dbReference type="InterPro" id="IPR054471">
    <property type="entry name" value="GPIID_WHD"/>
</dbReference>
<dbReference type="PANTHER" id="PTHR10039:SF15">
    <property type="entry name" value="NACHT DOMAIN-CONTAINING PROTEIN"/>
    <property type="match status" value="1"/>
</dbReference>
<dbReference type="SUPFAM" id="SSF48403">
    <property type="entry name" value="Ankyrin repeat"/>
    <property type="match status" value="1"/>
</dbReference>
<dbReference type="Pfam" id="PF12796">
    <property type="entry name" value="Ank_2"/>
    <property type="match status" value="3"/>
</dbReference>
<feature type="repeat" description="ANK" evidence="2">
    <location>
        <begin position="568"/>
        <end position="600"/>
    </location>
</feature>
<dbReference type="SMART" id="SM00248">
    <property type="entry name" value="ANK"/>
    <property type="match status" value="6"/>
</dbReference>
<keyword evidence="5" id="KW-1185">Reference proteome</keyword>
<dbReference type="InterPro" id="IPR007111">
    <property type="entry name" value="NACHT_NTPase"/>
</dbReference>
<feature type="domain" description="NACHT" evidence="3">
    <location>
        <begin position="93"/>
        <end position="238"/>
    </location>
</feature>
<name>A0AAW0Q7Q6_9PEZI</name>
<dbReference type="EMBL" id="JAQQWP010000011">
    <property type="protein sequence ID" value="KAK8095968.1"/>
    <property type="molecule type" value="Genomic_DNA"/>
</dbReference>
<accession>A0AAW0Q7Q6</accession>
<dbReference type="SUPFAM" id="SSF52540">
    <property type="entry name" value="P-loop containing nucleoside triphosphate hydrolases"/>
    <property type="match status" value="1"/>
</dbReference>
<protein>
    <recommendedName>
        <fullName evidence="3">NACHT domain-containing protein</fullName>
    </recommendedName>
</protein>
<proteinExistence type="predicted"/>
<dbReference type="Pfam" id="PF22939">
    <property type="entry name" value="WHD_GPIID"/>
    <property type="match status" value="1"/>
</dbReference>